<organism evidence="2">
    <name type="scientific">Arthrobacter saudimassiliensis</name>
    <dbReference type="NCBI Taxonomy" id="1461584"/>
    <lineage>
        <taxon>Bacteria</taxon>
        <taxon>Bacillati</taxon>
        <taxon>Actinomycetota</taxon>
        <taxon>Actinomycetes</taxon>
        <taxon>Micrococcales</taxon>
        <taxon>Micrococcaceae</taxon>
        <taxon>Arthrobacter</taxon>
    </lineage>
</organism>
<proteinExistence type="predicted"/>
<accession>A0A078MW87</accession>
<reference evidence="2" key="1">
    <citation type="submission" date="2014-07" db="EMBL/GenBank/DDBJ databases">
        <authorList>
            <person name="Urmite Genomes Urmite Genomes"/>
        </authorList>
    </citation>
    <scope>NUCLEOTIDE SEQUENCE</scope>
    <source>
        <strain evidence="2">11W110_air</strain>
    </source>
</reference>
<protein>
    <submittedName>
        <fullName evidence="2">Uncharacterized protein</fullName>
    </submittedName>
</protein>
<evidence type="ECO:0000313" key="2">
    <source>
        <dbReference type="EMBL" id="CEA09687.1"/>
    </source>
</evidence>
<name>A0A078MW87_9MICC</name>
<dbReference type="PATRIC" id="fig|1461584.3.peg.3034"/>
<dbReference type="AlphaFoldDB" id="A0A078MW87"/>
<sequence length="394" mass="42212">MSSLLSRLELPAEALDTAEQSAKDLLAGLSGVAAVATASDPQWLRVTNESYARLQELAGFNVPKDGLIAGVVRGDKGRIDQFLKFDSFSGANPLMMSNAATLAATMALRSAIADLQSLVETMDVKLDVLLEDNRIEALGDIQGLTSVLTRACAIYDATGVVSETVWAQIAGHSSALARSEAKARGQVDALRAAVSARSFADRVDAVQRASTNEMQRWLVILAAIHVDQQRLDLLELAHLRQHSPEAVAGHAEENRKALQKRRQAVTESVQGLADALSAAADVSDANRVRSPLKARQLLQSAEQALGMIAAFAEVTGLEVVAGGEVERETWRKSVSDLVSEARSNVVAVPKILNSRREENLLRKASKVQAKRSALVKPESPGELEHGSTSKQESD</sequence>
<dbReference type="EMBL" id="LN483072">
    <property type="protein sequence ID" value="CEA09687.1"/>
    <property type="molecule type" value="Genomic_DNA"/>
</dbReference>
<feature type="region of interest" description="Disordered" evidence="1">
    <location>
        <begin position="363"/>
        <end position="394"/>
    </location>
</feature>
<evidence type="ECO:0000256" key="1">
    <source>
        <dbReference type="SAM" id="MobiDB-lite"/>
    </source>
</evidence>
<gene>
    <name evidence="2" type="ORF">BN1051_03059</name>
</gene>
<feature type="compositionally biased region" description="Basic and acidic residues" evidence="1">
    <location>
        <begin position="382"/>
        <end position="394"/>
    </location>
</feature>